<dbReference type="EMBL" id="LAZR01011399">
    <property type="protein sequence ID" value="KKM61910.1"/>
    <property type="molecule type" value="Genomic_DNA"/>
</dbReference>
<organism evidence="1">
    <name type="scientific">marine sediment metagenome</name>
    <dbReference type="NCBI Taxonomy" id="412755"/>
    <lineage>
        <taxon>unclassified sequences</taxon>
        <taxon>metagenomes</taxon>
        <taxon>ecological metagenomes</taxon>
    </lineage>
</organism>
<reference evidence="1" key="1">
    <citation type="journal article" date="2015" name="Nature">
        <title>Complex archaea that bridge the gap between prokaryotes and eukaryotes.</title>
        <authorList>
            <person name="Spang A."/>
            <person name="Saw J.H."/>
            <person name="Jorgensen S.L."/>
            <person name="Zaremba-Niedzwiedzka K."/>
            <person name="Martijn J."/>
            <person name="Lind A.E."/>
            <person name="van Eijk R."/>
            <person name="Schleper C."/>
            <person name="Guy L."/>
            <person name="Ettema T.J."/>
        </authorList>
    </citation>
    <scope>NUCLEOTIDE SEQUENCE</scope>
</reference>
<name>A0A0F9LCI9_9ZZZZ</name>
<sequence>MLDEEEFSIVAGNAEEYFREFANPPFPIVRIYSRQVFGTEAAERMREALATPNSGLVLSTEDSFEWVDRGGRPYSNHLDIKYPHICFKCKRKLKFIELYGINREYSEAFNMPLYKRLKKLWKSEFVKFYCCTCFTMEKGIISFYQVENLVINDFNVSQFKSLTLKLFFCAFPIVKTLRHYTHHIIKGLTII</sequence>
<comment type="caution">
    <text evidence="1">The sequence shown here is derived from an EMBL/GenBank/DDBJ whole genome shotgun (WGS) entry which is preliminary data.</text>
</comment>
<accession>A0A0F9LCI9</accession>
<proteinExistence type="predicted"/>
<evidence type="ECO:0000313" key="1">
    <source>
        <dbReference type="EMBL" id="KKM61910.1"/>
    </source>
</evidence>
<dbReference type="AlphaFoldDB" id="A0A0F9LCI9"/>
<protein>
    <submittedName>
        <fullName evidence="1">Uncharacterized protein</fullName>
    </submittedName>
</protein>
<gene>
    <name evidence="1" type="ORF">LCGC14_1527040</name>
</gene>